<protein>
    <submittedName>
        <fullName evidence="2">Uncharacterized protein</fullName>
    </submittedName>
</protein>
<sequence>MVAKGWLFAEAMVGKSSEPGGFTSVQGQRKRKPNHDARRGNPPCHIEALISIENGCTDDEKLRGHFRVTGPALIEDPACFQSN</sequence>
<accession>K5DMW8</accession>
<evidence type="ECO:0000256" key="1">
    <source>
        <dbReference type="SAM" id="MobiDB-lite"/>
    </source>
</evidence>
<name>K5DMW8_RHOBT</name>
<proteinExistence type="predicted"/>
<comment type="caution">
    <text evidence="2">The sequence shown here is derived from an EMBL/GenBank/DDBJ whole genome shotgun (WGS) entry which is preliminary data.</text>
</comment>
<dbReference type="AlphaFoldDB" id="K5DMW8"/>
<evidence type="ECO:0000313" key="2">
    <source>
        <dbReference type="EMBL" id="EKK03793.1"/>
    </source>
</evidence>
<dbReference type="EMBL" id="AMCW01000021">
    <property type="protein sequence ID" value="EKK03793.1"/>
    <property type="molecule type" value="Genomic_DNA"/>
</dbReference>
<gene>
    <name evidence="2" type="ORF">RBSH_00922</name>
</gene>
<organism evidence="2 3">
    <name type="scientific">Rhodopirellula baltica SH28</name>
    <dbReference type="NCBI Taxonomy" id="993517"/>
    <lineage>
        <taxon>Bacteria</taxon>
        <taxon>Pseudomonadati</taxon>
        <taxon>Planctomycetota</taxon>
        <taxon>Planctomycetia</taxon>
        <taxon>Pirellulales</taxon>
        <taxon>Pirellulaceae</taxon>
        <taxon>Rhodopirellula</taxon>
    </lineage>
</organism>
<dbReference type="PATRIC" id="fig|993517.3.peg.1004"/>
<feature type="region of interest" description="Disordered" evidence="1">
    <location>
        <begin position="15"/>
        <end position="42"/>
    </location>
</feature>
<reference evidence="2 3" key="1">
    <citation type="journal article" date="2013" name="Mar. Genomics">
        <title>Expression of sulfatases in Rhodopirellula baltica and the diversity of sulfatases in the genus Rhodopirellula.</title>
        <authorList>
            <person name="Wegner C.E."/>
            <person name="Richter-Heitmann T."/>
            <person name="Klindworth A."/>
            <person name="Klockow C."/>
            <person name="Richter M."/>
            <person name="Achstetter T."/>
            <person name="Glockner F.O."/>
            <person name="Harder J."/>
        </authorList>
    </citation>
    <scope>NUCLEOTIDE SEQUENCE [LARGE SCALE GENOMIC DNA]</scope>
    <source>
        <strain evidence="2 3">SH28</strain>
    </source>
</reference>
<dbReference type="Proteomes" id="UP000007993">
    <property type="component" value="Unassembled WGS sequence"/>
</dbReference>
<evidence type="ECO:0000313" key="3">
    <source>
        <dbReference type="Proteomes" id="UP000007993"/>
    </source>
</evidence>